<dbReference type="EMBL" id="JBEPAZ010000069">
    <property type="protein sequence ID" value="MER6433794.1"/>
    <property type="molecule type" value="Genomic_DNA"/>
</dbReference>
<dbReference type="SUPFAM" id="SSF51735">
    <property type="entry name" value="NAD(P)-binding Rossmann-fold domains"/>
    <property type="match status" value="1"/>
</dbReference>
<dbReference type="InterPro" id="IPR052515">
    <property type="entry name" value="Gfo/Idh/MocA_Oxidoreductase"/>
</dbReference>
<feature type="domain" description="GFO/IDH/MocA-like oxidoreductase" evidence="2">
    <location>
        <begin position="128"/>
        <end position="254"/>
    </location>
</feature>
<accession>A0ABV1UJ96</accession>
<proteinExistence type="predicted"/>
<gene>
    <name evidence="3" type="ORF">ABT272_39730</name>
</gene>
<comment type="caution">
    <text evidence="3">The sequence shown here is derived from an EMBL/GenBank/DDBJ whole genome shotgun (WGS) entry which is preliminary data.</text>
</comment>
<keyword evidence="4" id="KW-1185">Reference proteome</keyword>
<name>A0ABV1UJ96_9ACTN</name>
<sequence length="343" mass="37088">MTHAIIGCGRVAPNHVDGFGAVPAVQIRWACDRDGPTADTFGRTYSVARITTDVDEVLADPDVDSVSVLVDHAQHTDIAKAALHAGKHVLVEKPVALNSRAAWDLIALAEQKNLVFSVVSQHRYDPLVRRVRQWVEDGLLGRLVLCNVTLHSRRNEDYYADSYWRGTWSGEGGSALINQGYHCIDVAQSLCGPFTVQGATWSSSRLTDVIETDETLAAVLTAPNGLAATLAVTVSSSEVWRSRICLAGEAGTVEFDLDHPNRLHRCTGNPILEQEGASFAVAVQETAAPAGLDYYGISHRRQAADFCRSVRTGEPMLYPASDAVGTLALIQDVYRASGRLHGS</sequence>
<dbReference type="PANTHER" id="PTHR43249">
    <property type="entry name" value="UDP-N-ACETYL-2-AMINO-2-DEOXY-D-GLUCURONATE OXIDASE"/>
    <property type="match status" value="1"/>
</dbReference>
<evidence type="ECO:0000259" key="1">
    <source>
        <dbReference type="Pfam" id="PF01408"/>
    </source>
</evidence>
<organism evidence="3 4">
    <name type="scientific">Streptomyces sp. 900105245</name>
    <dbReference type="NCBI Taxonomy" id="3154379"/>
    <lineage>
        <taxon>Bacteria</taxon>
        <taxon>Bacillati</taxon>
        <taxon>Actinomycetota</taxon>
        <taxon>Actinomycetes</taxon>
        <taxon>Kitasatosporales</taxon>
        <taxon>Streptomycetaceae</taxon>
        <taxon>Streptomyces</taxon>
    </lineage>
</organism>
<protein>
    <submittedName>
        <fullName evidence="3">Gfo/Idh/MocA family oxidoreductase</fullName>
    </submittedName>
</protein>
<dbReference type="SUPFAM" id="SSF55347">
    <property type="entry name" value="Glyceraldehyde-3-phosphate dehydrogenase-like, C-terminal domain"/>
    <property type="match status" value="1"/>
</dbReference>
<dbReference type="Pfam" id="PF22725">
    <property type="entry name" value="GFO_IDH_MocA_C3"/>
    <property type="match status" value="1"/>
</dbReference>
<dbReference type="Proteomes" id="UP001470023">
    <property type="component" value="Unassembled WGS sequence"/>
</dbReference>
<dbReference type="InterPro" id="IPR000683">
    <property type="entry name" value="Gfo/Idh/MocA-like_OxRdtase_N"/>
</dbReference>
<feature type="domain" description="Gfo/Idh/MocA-like oxidoreductase N-terminal" evidence="1">
    <location>
        <begin position="3"/>
        <end position="118"/>
    </location>
</feature>
<dbReference type="InterPro" id="IPR036291">
    <property type="entry name" value="NAD(P)-bd_dom_sf"/>
</dbReference>
<evidence type="ECO:0000259" key="2">
    <source>
        <dbReference type="Pfam" id="PF22725"/>
    </source>
</evidence>
<evidence type="ECO:0000313" key="3">
    <source>
        <dbReference type="EMBL" id="MER6433794.1"/>
    </source>
</evidence>
<evidence type="ECO:0000313" key="4">
    <source>
        <dbReference type="Proteomes" id="UP001470023"/>
    </source>
</evidence>
<dbReference type="Gene3D" id="3.40.50.720">
    <property type="entry name" value="NAD(P)-binding Rossmann-like Domain"/>
    <property type="match status" value="1"/>
</dbReference>
<dbReference type="Gene3D" id="3.30.360.10">
    <property type="entry name" value="Dihydrodipicolinate Reductase, domain 2"/>
    <property type="match status" value="1"/>
</dbReference>
<dbReference type="PANTHER" id="PTHR43249:SF1">
    <property type="entry name" value="D-GLUCOSIDE 3-DEHYDROGENASE"/>
    <property type="match status" value="1"/>
</dbReference>
<dbReference type="Pfam" id="PF01408">
    <property type="entry name" value="GFO_IDH_MocA"/>
    <property type="match status" value="1"/>
</dbReference>
<dbReference type="InterPro" id="IPR055170">
    <property type="entry name" value="GFO_IDH_MocA-like_dom"/>
</dbReference>
<reference evidence="3 4" key="1">
    <citation type="submission" date="2024-06" db="EMBL/GenBank/DDBJ databases">
        <title>The Natural Products Discovery Center: Release of the First 8490 Sequenced Strains for Exploring Actinobacteria Biosynthetic Diversity.</title>
        <authorList>
            <person name="Kalkreuter E."/>
            <person name="Kautsar S.A."/>
            <person name="Yang D."/>
            <person name="Bader C.D."/>
            <person name="Teijaro C.N."/>
            <person name="Fluegel L."/>
            <person name="Davis C.M."/>
            <person name="Simpson J.R."/>
            <person name="Lauterbach L."/>
            <person name="Steele A.D."/>
            <person name="Gui C."/>
            <person name="Meng S."/>
            <person name="Li G."/>
            <person name="Viehrig K."/>
            <person name="Ye F."/>
            <person name="Su P."/>
            <person name="Kiefer A.F."/>
            <person name="Nichols A."/>
            <person name="Cepeda A.J."/>
            <person name="Yan W."/>
            <person name="Fan B."/>
            <person name="Jiang Y."/>
            <person name="Adhikari A."/>
            <person name="Zheng C.-J."/>
            <person name="Schuster L."/>
            <person name="Cowan T.M."/>
            <person name="Smanski M.J."/>
            <person name="Chevrette M.G."/>
            <person name="De Carvalho L.P.S."/>
            <person name="Shen B."/>
        </authorList>
    </citation>
    <scope>NUCLEOTIDE SEQUENCE [LARGE SCALE GENOMIC DNA]</scope>
    <source>
        <strain evidence="3 4">NPDC001166</strain>
    </source>
</reference>
<dbReference type="RefSeq" id="WP_352065806.1">
    <property type="nucleotide sequence ID" value="NZ_JBEPAZ010000069.1"/>
</dbReference>